<comment type="caution">
    <text evidence="2">The sequence shown here is derived from an EMBL/GenBank/DDBJ whole genome shotgun (WGS) entry which is preliminary data.</text>
</comment>
<dbReference type="Proteomes" id="UP000571084">
    <property type="component" value="Unassembled WGS sequence"/>
</dbReference>
<name>A0A840RNZ1_9BURK</name>
<protein>
    <submittedName>
        <fullName evidence="2">Uncharacterized protein</fullName>
    </submittedName>
</protein>
<evidence type="ECO:0000313" key="2">
    <source>
        <dbReference type="EMBL" id="MBB5198716.1"/>
    </source>
</evidence>
<evidence type="ECO:0000256" key="1">
    <source>
        <dbReference type="SAM" id="MobiDB-lite"/>
    </source>
</evidence>
<dbReference type="AlphaFoldDB" id="A0A840RNZ1"/>
<evidence type="ECO:0000313" key="3">
    <source>
        <dbReference type="Proteomes" id="UP000571084"/>
    </source>
</evidence>
<proteinExistence type="predicted"/>
<sequence>MAINQQNPDQEDSNLSSRQDCTPAELKDAAPPAAHPQHVLHQVAIEADGSEDPGACIEYMVESQAESGSSLQPTSNTTTTADKPEAILPIVPVSSKASATPGK</sequence>
<feature type="compositionally biased region" description="Polar residues" evidence="1">
    <location>
        <begin position="64"/>
        <end position="81"/>
    </location>
</feature>
<organism evidence="2 3">
    <name type="scientific">Glaciimonas immobilis</name>
    <dbReference type="NCBI Taxonomy" id="728004"/>
    <lineage>
        <taxon>Bacteria</taxon>
        <taxon>Pseudomonadati</taxon>
        <taxon>Pseudomonadota</taxon>
        <taxon>Betaproteobacteria</taxon>
        <taxon>Burkholderiales</taxon>
        <taxon>Oxalobacteraceae</taxon>
        <taxon>Glaciimonas</taxon>
    </lineage>
</organism>
<accession>A0A840RNZ1</accession>
<feature type="region of interest" description="Disordered" evidence="1">
    <location>
        <begin position="63"/>
        <end position="85"/>
    </location>
</feature>
<dbReference type="RefSeq" id="WP_168052870.1">
    <property type="nucleotide sequence ID" value="NZ_JAAOZT010000002.1"/>
</dbReference>
<keyword evidence="3" id="KW-1185">Reference proteome</keyword>
<dbReference type="EMBL" id="JACHHQ010000001">
    <property type="protein sequence ID" value="MBB5198716.1"/>
    <property type="molecule type" value="Genomic_DNA"/>
</dbReference>
<feature type="region of interest" description="Disordered" evidence="1">
    <location>
        <begin position="1"/>
        <end position="35"/>
    </location>
</feature>
<feature type="compositionally biased region" description="Polar residues" evidence="1">
    <location>
        <begin position="1"/>
        <end position="20"/>
    </location>
</feature>
<gene>
    <name evidence="2" type="ORF">HNR39_000526</name>
</gene>
<reference evidence="2 3" key="1">
    <citation type="submission" date="2020-08" db="EMBL/GenBank/DDBJ databases">
        <title>Genomic Encyclopedia of Type Strains, Phase IV (KMG-IV): sequencing the most valuable type-strain genomes for metagenomic binning, comparative biology and taxonomic classification.</title>
        <authorList>
            <person name="Goeker M."/>
        </authorList>
    </citation>
    <scope>NUCLEOTIDE SEQUENCE [LARGE SCALE GENOMIC DNA]</scope>
    <source>
        <strain evidence="2 3">DSM 23240</strain>
    </source>
</reference>